<protein>
    <submittedName>
        <fullName evidence="2">Uncharacterized protein</fullName>
    </submittedName>
</protein>
<feature type="compositionally biased region" description="Basic and acidic residues" evidence="1">
    <location>
        <begin position="67"/>
        <end position="78"/>
    </location>
</feature>
<dbReference type="AlphaFoldDB" id="A0A6B9ZP68"/>
<proteinExistence type="predicted"/>
<evidence type="ECO:0000313" key="2">
    <source>
        <dbReference type="EMBL" id="QHS63431.1"/>
    </source>
</evidence>
<keyword evidence="3" id="KW-1185">Reference proteome</keyword>
<dbReference type="Proteomes" id="UP000476411">
    <property type="component" value="Chromosome"/>
</dbReference>
<evidence type="ECO:0000313" key="3">
    <source>
        <dbReference type="Proteomes" id="UP000476411"/>
    </source>
</evidence>
<dbReference type="RefSeq" id="WP_162335147.1">
    <property type="nucleotide sequence ID" value="NZ_CP048113.1"/>
</dbReference>
<gene>
    <name evidence="2" type="ORF">GWR21_28740</name>
</gene>
<dbReference type="EMBL" id="CP048113">
    <property type="protein sequence ID" value="QHS63431.1"/>
    <property type="molecule type" value="Genomic_DNA"/>
</dbReference>
<sequence length="78" mass="8780">MKKHLAIIGLLIASGGFVYFGGLSSPSYAANSSNEQAYIAGNEFFRQDTTPRKDTSMHKKMKHKMKKDTTWKKDTLPQ</sequence>
<reference evidence="2 3" key="1">
    <citation type="submission" date="2020-01" db="EMBL/GenBank/DDBJ databases">
        <title>Complete genome sequence of Chitinophaga sp. H33E-04 isolated from quinoa roots.</title>
        <authorList>
            <person name="Weon H.-Y."/>
            <person name="Lee S.A."/>
        </authorList>
    </citation>
    <scope>NUCLEOTIDE SEQUENCE [LARGE SCALE GENOMIC DNA]</scope>
    <source>
        <strain evidence="2 3">H33E-04</strain>
    </source>
</reference>
<accession>A0A6B9ZP68</accession>
<evidence type="ECO:0000256" key="1">
    <source>
        <dbReference type="SAM" id="MobiDB-lite"/>
    </source>
</evidence>
<organism evidence="2 3">
    <name type="scientific">Chitinophaga agri</name>
    <dbReference type="NCBI Taxonomy" id="2703787"/>
    <lineage>
        <taxon>Bacteria</taxon>
        <taxon>Pseudomonadati</taxon>
        <taxon>Bacteroidota</taxon>
        <taxon>Chitinophagia</taxon>
        <taxon>Chitinophagales</taxon>
        <taxon>Chitinophagaceae</taxon>
        <taxon>Chitinophaga</taxon>
    </lineage>
</organism>
<name>A0A6B9ZP68_9BACT</name>
<feature type="region of interest" description="Disordered" evidence="1">
    <location>
        <begin position="49"/>
        <end position="78"/>
    </location>
</feature>
<dbReference type="KEGG" id="chih:GWR21_28740"/>